<dbReference type="PANTHER" id="PTHR24324:SF5">
    <property type="entry name" value="HEMATOPOIETICALLY-EXPRESSED HOMEOBOX PROTEIN HHEX"/>
    <property type="match status" value="1"/>
</dbReference>
<keyword evidence="10" id="KW-1185">Reference proteome</keyword>
<evidence type="ECO:0000313" key="10">
    <source>
        <dbReference type="Proteomes" id="UP000320333"/>
    </source>
</evidence>
<dbReference type="GO" id="GO:0030154">
    <property type="term" value="P:cell differentiation"/>
    <property type="evidence" value="ECO:0007669"/>
    <property type="project" value="TreeGrafter"/>
</dbReference>
<evidence type="ECO:0000256" key="4">
    <source>
        <dbReference type="ARBA" id="ARBA00023242"/>
    </source>
</evidence>
<feature type="region of interest" description="Disordered" evidence="7">
    <location>
        <begin position="248"/>
        <end position="272"/>
    </location>
</feature>
<dbReference type="PROSITE" id="PS50071">
    <property type="entry name" value="HOMEOBOX_2"/>
    <property type="match status" value="1"/>
</dbReference>
<evidence type="ECO:0000256" key="6">
    <source>
        <dbReference type="RuleBase" id="RU000682"/>
    </source>
</evidence>
<keyword evidence="4 5" id="KW-0539">Nucleus</keyword>
<keyword evidence="3 5" id="KW-0371">Homeobox</keyword>
<dbReference type="SMART" id="SM00389">
    <property type="entry name" value="HOX"/>
    <property type="match status" value="1"/>
</dbReference>
<dbReference type="GO" id="GO:0005634">
    <property type="term" value="C:nucleus"/>
    <property type="evidence" value="ECO:0007669"/>
    <property type="project" value="UniProtKB-SubCell"/>
</dbReference>
<name>A0A507EB06_9FUNG</name>
<dbReference type="OrthoDB" id="6159439at2759"/>
<dbReference type="InterPro" id="IPR051000">
    <property type="entry name" value="Homeobox_DNA-bind_prot"/>
</dbReference>
<dbReference type="Pfam" id="PF00046">
    <property type="entry name" value="Homeodomain"/>
    <property type="match status" value="1"/>
</dbReference>
<dbReference type="Proteomes" id="UP000320333">
    <property type="component" value="Unassembled WGS sequence"/>
</dbReference>
<evidence type="ECO:0000256" key="1">
    <source>
        <dbReference type="ARBA" id="ARBA00004123"/>
    </source>
</evidence>
<evidence type="ECO:0000259" key="8">
    <source>
        <dbReference type="PROSITE" id="PS50071"/>
    </source>
</evidence>
<organism evidence="9 10">
    <name type="scientific">Chytriomyces confervae</name>
    <dbReference type="NCBI Taxonomy" id="246404"/>
    <lineage>
        <taxon>Eukaryota</taxon>
        <taxon>Fungi</taxon>
        <taxon>Fungi incertae sedis</taxon>
        <taxon>Chytridiomycota</taxon>
        <taxon>Chytridiomycota incertae sedis</taxon>
        <taxon>Chytridiomycetes</taxon>
        <taxon>Chytridiales</taxon>
        <taxon>Chytriomycetaceae</taxon>
        <taxon>Chytriomyces</taxon>
    </lineage>
</organism>
<dbReference type="PANTHER" id="PTHR24324">
    <property type="entry name" value="HOMEOBOX PROTEIN HHEX"/>
    <property type="match status" value="1"/>
</dbReference>
<dbReference type="CDD" id="cd00086">
    <property type="entry name" value="homeodomain"/>
    <property type="match status" value="1"/>
</dbReference>
<dbReference type="GO" id="GO:0000981">
    <property type="term" value="F:DNA-binding transcription factor activity, RNA polymerase II-specific"/>
    <property type="evidence" value="ECO:0007669"/>
    <property type="project" value="InterPro"/>
</dbReference>
<feature type="DNA-binding region" description="Homeobox" evidence="5">
    <location>
        <begin position="324"/>
        <end position="383"/>
    </location>
</feature>
<gene>
    <name evidence="9" type="ORF">CcCBS67573_g08936</name>
</gene>
<feature type="region of interest" description="Disordered" evidence="7">
    <location>
        <begin position="45"/>
        <end position="66"/>
    </location>
</feature>
<accession>A0A507EB06</accession>
<dbReference type="SUPFAM" id="SSF46689">
    <property type="entry name" value="Homeodomain-like"/>
    <property type="match status" value="1"/>
</dbReference>
<evidence type="ECO:0000256" key="2">
    <source>
        <dbReference type="ARBA" id="ARBA00023125"/>
    </source>
</evidence>
<feature type="compositionally biased region" description="Low complexity" evidence="7">
    <location>
        <begin position="161"/>
        <end position="176"/>
    </location>
</feature>
<reference evidence="9 10" key="1">
    <citation type="journal article" date="2019" name="Sci. Rep.">
        <title>Comparative genomics of chytrid fungi reveal insights into the obligate biotrophic and pathogenic lifestyle of Synchytrium endobioticum.</title>
        <authorList>
            <person name="van de Vossenberg B.T.L.H."/>
            <person name="Warris S."/>
            <person name="Nguyen H.D.T."/>
            <person name="van Gent-Pelzer M.P.E."/>
            <person name="Joly D.L."/>
            <person name="van de Geest H.C."/>
            <person name="Bonants P.J.M."/>
            <person name="Smith D.S."/>
            <person name="Levesque C.A."/>
            <person name="van der Lee T.A.J."/>
        </authorList>
    </citation>
    <scope>NUCLEOTIDE SEQUENCE [LARGE SCALE GENOMIC DNA]</scope>
    <source>
        <strain evidence="9 10">CBS 675.73</strain>
    </source>
</reference>
<dbReference type="GO" id="GO:0000978">
    <property type="term" value="F:RNA polymerase II cis-regulatory region sequence-specific DNA binding"/>
    <property type="evidence" value="ECO:0007669"/>
    <property type="project" value="TreeGrafter"/>
</dbReference>
<comment type="caution">
    <text evidence="9">The sequence shown here is derived from an EMBL/GenBank/DDBJ whole genome shotgun (WGS) entry which is preliminary data.</text>
</comment>
<dbReference type="InterPro" id="IPR009057">
    <property type="entry name" value="Homeodomain-like_sf"/>
</dbReference>
<evidence type="ECO:0000256" key="5">
    <source>
        <dbReference type="PROSITE-ProRule" id="PRU00108"/>
    </source>
</evidence>
<evidence type="ECO:0000313" key="9">
    <source>
        <dbReference type="EMBL" id="TPX61269.1"/>
    </source>
</evidence>
<feature type="domain" description="Homeobox" evidence="8">
    <location>
        <begin position="322"/>
        <end position="382"/>
    </location>
</feature>
<feature type="region of interest" description="Disordered" evidence="7">
    <location>
        <begin position="118"/>
        <end position="176"/>
    </location>
</feature>
<dbReference type="PROSITE" id="PS00027">
    <property type="entry name" value="HOMEOBOX_1"/>
    <property type="match status" value="1"/>
</dbReference>
<feature type="compositionally biased region" description="Low complexity" evidence="7">
    <location>
        <begin position="48"/>
        <end position="66"/>
    </location>
</feature>
<dbReference type="Gene3D" id="1.10.10.60">
    <property type="entry name" value="Homeodomain-like"/>
    <property type="match status" value="1"/>
</dbReference>
<evidence type="ECO:0000256" key="3">
    <source>
        <dbReference type="ARBA" id="ARBA00023155"/>
    </source>
</evidence>
<keyword evidence="2 5" id="KW-0238">DNA-binding</keyword>
<dbReference type="EMBL" id="QEAP01000668">
    <property type="protein sequence ID" value="TPX61269.1"/>
    <property type="molecule type" value="Genomic_DNA"/>
</dbReference>
<dbReference type="AlphaFoldDB" id="A0A507EB06"/>
<sequence>MSNQQHPMNYSLMSSVEQQQPEYTTNDSNISLALLLDRRFSMPTPSFSMDQHFQSPQQQQQQLQSDTLQISDLSRRMSFQPILMTDMLTVSPIASPAPLNAQLAEYNRRMPFAMYNHHHQHHPAGDVPPPSRPGSPVNVFSSLLSQQQQQDDDPFDLHSYSFPSSPPRNNLSSPSAPYMFPPVLQQQQQQGKNVDIAMFNQHMLNSTAAIESGFYQFPSFTSASSAPVSPLFSAVPALEDKICSFEEATQQQTPHQKPPTTPAAATTTPPLLKMMNPSSLATTTRFFGKEPEPGLDILMASPPTSPATLIHARRHSVVAADLTARPARFKPTEAELVMLTAIFQKNPFPSAALRQKLADKMGLDIKQVQFWFQNRRATMKISGIHVLKPKRGNSVSLNSDKKRASLSPLSSDSPYFYVRDGGAMSKPQQPIPLQF</sequence>
<evidence type="ECO:0000256" key="7">
    <source>
        <dbReference type="SAM" id="MobiDB-lite"/>
    </source>
</evidence>
<proteinExistence type="predicted"/>
<protein>
    <recommendedName>
        <fullName evidence="8">Homeobox domain-containing protein</fullName>
    </recommendedName>
</protein>
<dbReference type="InterPro" id="IPR001356">
    <property type="entry name" value="HD"/>
</dbReference>
<dbReference type="InterPro" id="IPR017970">
    <property type="entry name" value="Homeobox_CS"/>
</dbReference>
<comment type="subcellular location">
    <subcellularLocation>
        <location evidence="1 5 6">Nucleus</location>
    </subcellularLocation>
</comment>